<proteinExistence type="inferred from homology"/>
<dbReference type="AlphaFoldDB" id="A0A2P5BH86"/>
<dbReference type="GO" id="GO:0042393">
    <property type="term" value="F:histone binding"/>
    <property type="evidence" value="ECO:0007669"/>
    <property type="project" value="UniProtKB-ARBA"/>
</dbReference>
<dbReference type="STRING" id="3476.A0A2P5BH86"/>
<protein>
    <submittedName>
        <fullName evidence="5">Nucleosome assembly protein (NAP)</fullName>
    </submittedName>
</protein>
<feature type="region of interest" description="Disordered" evidence="4">
    <location>
        <begin position="105"/>
        <end position="167"/>
    </location>
</feature>
<comment type="caution">
    <text evidence="5">The sequence shown here is derived from an EMBL/GenBank/DDBJ whole genome shotgun (WGS) entry which is preliminary data.</text>
</comment>
<keyword evidence="6" id="KW-1185">Reference proteome</keyword>
<dbReference type="Proteomes" id="UP000237105">
    <property type="component" value="Unassembled WGS sequence"/>
</dbReference>
<dbReference type="PANTHER" id="PTHR11875">
    <property type="entry name" value="TESTIS-SPECIFIC Y-ENCODED PROTEIN"/>
    <property type="match status" value="1"/>
</dbReference>
<evidence type="ECO:0000256" key="3">
    <source>
        <dbReference type="RuleBase" id="RU003876"/>
    </source>
</evidence>
<keyword evidence="2" id="KW-0143">Chaperone</keyword>
<accession>A0A2P5BH86</accession>
<dbReference type="Pfam" id="PF00956">
    <property type="entry name" value="NAP"/>
    <property type="match status" value="1"/>
</dbReference>
<feature type="compositionally biased region" description="Acidic residues" evidence="4">
    <location>
        <begin position="111"/>
        <end position="148"/>
    </location>
</feature>
<dbReference type="InterPro" id="IPR002164">
    <property type="entry name" value="NAP_family"/>
</dbReference>
<dbReference type="InterPro" id="IPR037231">
    <property type="entry name" value="NAP-like_sf"/>
</dbReference>
<name>A0A2P5BH86_PARAD</name>
<evidence type="ECO:0000313" key="5">
    <source>
        <dbReference type="EMBL" id="PON48158.1"/>
    </source>
</evidence>
<evidence type="ECO:0000256" key="4">
    <source>
        <dbReference type="SAM" id="MobiDB-lite"/>
    </source>
</evidence>
<organism evidence="5 6">
    <name type="scientific">Parasponia andersonii</name>
    <name type="common">Sponia andersonii</name>
    <dbReference type="NCBI Taxonomy" id="3476"/>
    <lineage>
        <taxon>Eukaryota</taxon>
        <taxon>Viridiplantae</taxon>
        <taxon>Streptophyta</taxon>
        <taxon>Embryophyta</taxon>
        <taxon>Tracheophyta</taxon>
        <taxon>Spermatophyta</taxon>
        <taxon>Magnoliopsida</taxon>
        <taxon>eudicotyledons</taxon>
        <taxon>Gunneridae</taxon>
        <taxon>Pentapetalae</taxon>
        <taxon>rosids</taxon>
        <taxon>fabids</taxon>
        <taxon>Rosales</taxon>
        <taxon>Cannabaceae</taxon>
        <taxon>Parasponia</taxon>
    </lineage>
</organism>
<evidence type="ECO:0000313" key="6">
    <source>
        <dbReference type="Proteomes" id="UP000237105"/>
    </source>
</evidence>
<dbReference type="GO" id="GO:0006334">
    <property type="term" value="P:nucleosome assembly"/>
    <property type="evidence" value="ECO:0007669"/>
    <property type="project" value="InterPro"/>
</dbReference>
<gene>
    <name evidence="5" type="ORF">PanWU01x14_239460</name>
</gene>
<comment type="similarity">
    <text evidence="1 3">Belongs to the nucleosome assembly protein (NAP) family.</text>
</comment>
<dbReference type="OrthoDB" id="1935573at2759"/>
<reference evidence="6" key="1">
    <citation type="submission" date="2016-06" db="EMBL/GenBank/DDBJ databases">
        <title>Parallel loss of symbiosis genes in relatives of nitrogen-fixing non-legume Parasponia.</title>
        <authorList>
            <person name="Van Velzen R."/>
            <person name="Holmer R."/>
            <person name="Bu F."/>
            <person name="Rutten L."/>
            <person name="Van Zeijl A."/>
            <person name="Liu W."/>
            <person name="Santuari L."/>
            <person name="Cao Q."/>
            <person name="Sharma T."/>
            <person name="Shen D."/>
            <person name="Roswanjaya Y."/>
            <person name="Wardhani T."/>
            <person name="Kalhor M.S."/>
            <person name="Jansen J."/>
            <person name="Van den Hoogen J."/>
            <person name="Gungor B."/>
            <person name="Hartog M."/>
            <person name="Hontelez J."/>
            <person name="Verver J."/>
            <person name="Yang W.-C."/>
            <person name="Schijlen E."/>
            <person name="Repin R."/>
            <person name="Schilthuizen M."/>
            <person name="Schranz E."/>
            <person name="Heidstra R."/>
            <person name="Miyata K."/>
            <person name="Fedorova E."/>
            <person name="Kohlen W."/>
            <person name="Bisseling T."/>
            <person name="Smit S."/>
            <person name="Geurts R."/>
        </authorList>
    </citation>
    <scope>NUCLEOTIDE SEQUENCE [LARGE SCALE GENOMIC DNA]</scope>
    <source>
        <strain evidence="6">cv. WU1-14</strain>
    </source>
</reference>
<dbReference type="EMBL" id="JXTB01000281">
    <property type="protein sequence ID" value="PON48158.1"/>
    <property type="molecule type" value="Genomic_DNA"/>
</dbReference>
<dbReference type="GO" id="GO:0005634">
    <property type="term" value="C:nucleus"/>
    <property type="evidence" value="ECO:0007669"/>
    <property type="project" value="InterPro"/>
</dbReference>
<dbReference type="SUPFAM" id="SSF143113">
    <property type="entry name" value="NAP-like"/>
    <property type="match status" value="1"/>
</dbReference>
<evidence type="ECO:0000256" key="1">
    <source>
        <dbReference type="ARBA" id="ARBA00009947"/>
    </source>
</evidence>
<dbReference type="Gene3D" id="3.30.1120.90">
    <property type="entry name" value="Nucleosome assembly protein"/>
    <property type="match status" value="1"/>
</dbReference>
<sequence>MVEDDEPILEKAIGTKIERYPGKCLTQDIFKKKLRKSGSKNTKPITKTEKCPSFFNFFNPPQIPEDDDDEEFAEELHSQMEQEYDIASTIQDKIIPHAVSWFTGEAVKGDDFEDMENDDEDSDENADEDEEDEEEENDKEDDEDEEKENNDRISSSSRPKKVVGQQLGMVRKVSTLLSVSSSSLS</sequence>
<dbReference type="GO" id="GO:0000724">
    <property type="term" value="P:double-strand break repair via homologous recombination"/>
    <property type="evidence" value="ECO:0007669"/>
    <property type="project" value="UniProtKB-ARBA"/>
</dbReference>
<evidence type="ECO:0000256" key="2">
    <source>
        <dbReference type="ARBA" id="ARBA00023186"/>
    </source>
</evidence>